<dbReference type="AlphaFoldDB" id="A0A6A3L5V2"/>
<evidence type="ECO:0000313" key="3">
    <source>
        <dbReference type="EMBL" id="KAE9332993.1"/>
    </source>
</evidence>
<name>A0A6A3L5V2_9STRA</name>
<dbReference type="EMBL" id="QXFT01000935">
    <property type="protein sequence ID" value="KAE9332993.1"/>
    <property type="molecule type" value="Genomic_DNA"/>
</dbReference>
<feature type="compositionally biased region" description="Low complexity" evidence="1">
    <location>
        <begin position="251"/>
        <end position="265"/>
    </location>
</feature>
<organism evidence="2 4">
    <name type="scientific">Phytophthora rubi</name>
    <dbReference type="NCBI Taxonomy" id="129364"/>
    <lineage>
        <taxon>Eukaryota</taxon>
        <taxon>Sar</taxon>
        <taxon>Stramenopiles</taxon>
        <taxon>Oomycota</taxon>
        <taxon>Peronosporomycetes</taxon>
        <taxon>Peronosporales</taxon>
        <taxon>Peronosporaceae</taxon>
        <taxon>Phytophthora</taxon>
    </lineage>
</organism>
<evidence type="ECO:0000313" key="4">
    <source>
        <dbReference type="Proteomes" id="UP000429607"/>
    </source>
</evidence>
<protein>
    <submittedName>
        <fullName evidence="2">Uncharacterized protein</fullName>
    </submittedName>
</protein>
<feature type="region of interest" description="Disordered" evidence="1">
    <location>
        <begin position="100"/>
        <end position="157"/>
    </location>
</feature>
<feature type="compositionally biased region" description="Low complexity" evidence="1">
    <location>
        <begin position="456"/>
        <end position="466"/>
    </location>
</feature>
<evidence type="ECO:0000256" key="1">
    <source>
        <dbReference type="SAM" id="MobiDB-lite"/>
    </source>
</evidence>
<sequence>MAPAASKLAAKKKKGDEDIDPTLKRIAALFELEKAIQDGTLTPNDERLAQTEFWSAMRNILAVNELTSGVEILDDIAAALISGQADPVVAFSGPINLLPPPSRQRAGGKAPMHPAFSTGEKRPSSVAGATGKTPKPPKKQKLTLPHPPPIEPPPARAASMIDFEPSPLAPVPLCEDLEVLYVKASAHGVTVYVMAYPWVETQLCGAAQDGGGGRPPGLHQHEHRHFRLLQLPPPTGVQREHPATVVGGLPGKTSSAGSASAGPTSEGLGEMCRRSKFEYKTRIHSALTPGRLDKNAYKNMTSLLVLSGALNPACKKPEKRLSDLALARVRLDVKSQRPARKHWKGNLKAGAWKVLVEDTRIRDLQATVEAQLRDSTYEIPRAMAFDPKEATKSGYDPFKKADGSYTALAPDEGLPVDYDDVVAAQGDDDATSETVDEVIDTTGDQSQVVEGIPAGNNNDESSDSSSTASLLRKVNEKTPKTESK</sequence>
<reference evidence="2 4" key="1">
    <citation type="submission" date="2018-09" db="EMBL/GenBank/DDBJ databases">
        <title>Genomic investigation of the strawberry pathogen Phytophthora fragariae indicates pathogenicity is determined by transcriptional variation in three key races.</title>
        <authorList>
            <person name="Adams T.M."/>
            <person name="Armitage A.D."/>
            <person name="Sobczyk M.K."/>
            <person name="Bates H.J."/>
            <person name="Dunwell J.M."/>
            <person name="Nellist C.F."/>
            <person name="Harrison R.J."/>
        </authorList>
    </citation>
    <scope>NUCLEOTIDE SEQUENCE [LARGE SCALE GENOMIC DNA]</scope>
    <source>
        <strain evidence="2 4">SCRP249</strain>
        <strain evidence="3 5">SCRP333</strain>
    </source>
</reference>
<dbReference type="Proteomes" id="UP000434957">
    <property type="component" value="Unassembled WGS sequence"/>
</dbReference>
<evidence type="ECO:0000313" key="2">
    <source>
        <dbReference type="EMBL" id="KAE9013395.1"/>
    </source>
</evidence>
<keyword evidence="5" id="KW-1185">Reference proteome</keyword>
<accession>A0A6A3L5V2</accession>
<gene>
    <name evidence="2" type="ORF">PR001_g15420</name>
    <name evidence="3" type="ORF">PR003_g14243</name>
</gene>
<dbReference type="EMBL" id="QXFV01001160">
    <property type="protein sequence ID" value="KAE9013395.1"/>
    <property type="molecule type" value="Genomic_DNA"/>
</dbReference>
<comment type="caution">
    <text evidence="2">The sequence shown here is derived from an EMBL/GenBank/DDBJ whole genome shotgun (WGS) entry which is preliminary data.</text>
</comment>
<feature type="region of interest" description="Disordered" evidence="1">
    <location>
        <begin position="441"/>
        <end position="484"/>
    </location>
</feature>
<proteinExistence type="predicted"/>
<feature type="compositionally biased region" description="Basic and acidic residues" evidence="1">
    <location>
        <begin position="473"/>
        <end position="484"/>
    </location>
</feature>
<feature type="compositionally biased region" description="Pro residues" evidence="1">
    <location>
        <begin position="145"/>
        <end position="155"/>
    </location>
</feature>
<feature type="region of interest" description="Disordered" evidence="1">
    <location>
        <begin position="248"/>
        <end position="268"/>
    </location>
</feature>
<dbReference type="Proteomes" id="UP000429607">
    <property type="component" value="Unassembled WGS sequence"/>
</dbReference>
<evidence type="ECO:0000313" key="5">
    <source>
        <dbReference type="Proteomes" id="UP000434957"/>
    </source>
</evidence>